<feature type="non-terminal residue" evidence="1">
    <location>
        <position position="1"/>
    </location>
</feature>
<comment type="caution">
    <text evidence="1">The sequence shown here is derived from an EMBL/GenBank/DDBJ whole genome shotgun (WGS) entry which is preliminary data.</text>
</comment>
<accession>A0A6A3FY34</accession>
<evidence type="ECO:0000313" key="1">
    <source>
        <dbReference type="EMBL" id="KAE8951084.1"/>
    </source>
</evidence>
<gene>
    <name evidence="1" type="ORF">PF011_g33056</name>
</gene>
<reference evidence="1 2" key="1">
    <citation type="submission" date="2018-09" db="EMBL/GenBank/DDBJ databases">
        <title>Genomic investigation of the strawberry pathogen Phytophthora fragariae indicates pathogenicity is determined by transcriptional variation in three key races.</title>
        <authorList>
            <person name="Adams T.M."/>
            <person name="Armitage A.D."/>
            <person name="Sobczyk M.K."/>
            <person name="Bates H.J."/>
            <person name="Dunwell J.M."/>
            <person name="Nellist C.F."/>
            <person name="Harrison R.J."/>
        </authorList>
    </citation>
    <scope>NUCLEOTIDE SEQUENCE [LARGE SCALE GENOMIC DNA]</scope>
    <source>
        <strain evidence="1 2">SCRP245</strain>
    </source>
</reference>
<name>A0A6A3FY34_9STRA</name>
<sequence>TSAWSTRKYLSLNLLVVEQARHS</sequence>
<evidence type="ECO:0000313" key="2">
    <source>
        <dbReference type="Proteomes" id="UP000460718"/>
    </source>
</evidence>
<dbReference type="AlphaFoldDB" id="A0A6A3FY34"/>
<protein>
    <submittedName>
        <fullName evidence="1">Uncharacterized protein</fullName>
    </submittedName>
</protein>
<organism evidence="1 2">
    <name type="scientific">Phytophthora fragariae</name>
    <dbReference type="NCBI Taxonomy" id="53985"/>
    <lineage>
        <taxon>Eukaryota</taxon>
        <taxon>Sar</taxon>
        <taxon>Stramenopiles</taxon>
        <taxon>Oomycota</taxon>
        <taxon>Peronosporomycetes</taxon>
        <taxon>Peronosporales</taxon>
        <taxon>Peronosporaceae</taxon>
        <taxon>Phytophthora</taxon>
    </lineage>
</organism>
<proteinExistence type="predicted"/>
<dbReference type="EMBL" id="QXFW01012382">
    <property type="protein sequence ID" value="KAE8951084.1"/>
    <property type="molecule type" value="Genomic_DNA"/>
</dbReference>
<dbReference type="Proteomes" id="UP000460718">
    <property type="component" value="Unassembled WGS sequence"/>
</dbReference>